<dbReference type="InterPro" id="IPR036390">
    <property type="entry name" value="WH_DNA-bd_sf"/>
</dbReference>
<organism evidence="13 14">
    <name type="scientific">Nakamurella flava</name>
    <dbReference type="NCBI Taxonomy" id="2576308"/>
    <lineage>
        <taxon>Bacteria</taxon>
        <taxon>Bacillati</taxon>
        <taxon>Actinomycetota</taxon>
        <taxon>Actinomycetes</taxon>
        <taxon>Nakamurellales</taxon>
        <taxon>Nakamurellaceae</taxon>
        <taxon>Nakamurella</taxon>
    </lineage>
</organism>
<keyword evidence="6 9" id="KW-0238">DNA-binding</keyword>
<evidence type="ECO:0000313" key="14">
    <source>
        <dbReference type="Proteomes" id="UP000306985"/>
    </source>
</evidence>
<evidence type="ECO:0000256" key="8">
    <source>
        <dbReference type="ARBA" id="ARBA00023163"/>
    </source>
</evidence>
<evidence type="ECO:0000256" key="7">
    <source>
        <dbReference type="ARBA" id="ARBA00023159"/>
    </source>
</evidence>
<comment type="caution">
    <text evidence="13">The sequence shown here is derived from an EMBL/GenBank/DDBJ whole genome shotgun (WGS) entry which is preliminary data.</text>
</comment>
<dbReference type="Pfam" id="PF00072">
    <property type="entry name" value="Response_reg"/>
    <property type="match status" value="1"/>
</dbReference>
<evidence type="ECO:0000256" key="6">
    <source>
        <dbReference type="ARBA" id="ARBA00023125"/>
    </source>
</evidence>
<dbReference type="OrthoDB" id="7187989at2"/>
<dbReference type="RefSeq" id="WP_137450993.1">
    <property type="nucleotide sequence ID" value="NZ_SZZH01000005.1"/>
</dbReference>
<evidence type="ECO:0000313" key="13">
    <source>
        <dbReference type="EMBL" id="TKV57289.1"/>
    </source>
</evidence>
<evidence type="ECO:0000256" key="5">
    <source>
        <dbReference type="ARBA" id="ARBA00023015"/>
    </source>
</evidence>
<dbReference type="SUPFAM" id="SSF46785">
    <property type="entry name" value="Winged helix' DNA-binding domain"/>
    <property type="match status" value="1"/>
</dbReference>
<sequence length="249" mass="27098">MGQNDRVVDDDPPAGGPAADAGPTYSVVVVDDDFMVARIHTRYLGGRPGFEVVATVHTGAEALAAVATLRPDLLLLDVYLPDMSGIDVLRRVRAEFPQVDIIVVSAARELDTVRAAVQGGAVSYLIKPFEYDALGERLEHFRQTRRLLDEAARVDLQIEQQHVDRLFGVTPAGGAAEQPVPKGLSPETVGAVRSLLTRDEALSASQVAERIGLSRVSARRYLEYLERTGAVVVSLKYGAGRPERLFRLR</sequence>
<comment type="subcellular location">
    <subcellularLocation>
        <location evidence="1 9">Cytoplasm</location>
    </subcellularLocation>
</comment>
<keyword evidence="2 9" id="KW-0963">Cytoplasm</keyword>
<evidence type="ECO:0000259" key="12">
    <source>
        <dbReference type="PROSITE" id="PS50110"/>
    </source>
</evidence>
<evidence type="ECO:0000256" key="4">
    <source>
        <dbReference type="ARBA" id="ARBA00023012"/>
    </source>
</evidence>
<keyword evidence="4 9" id="KW-0902">Two-component regulatory system</keyword>
<gene>
    <name evidence="13" type="ORF">FDO65_17300</name>
</gene>
<dbReference type="SUPFAM" id="SSF52172">
    <property type="entry name" value="CheY-like"/>
    <property type="match status" value="1"/>
</dbReference>
<dbReference type="SMART" id="SM00448">
    <property type="entry name" value="REC"/>
    <property type="match status" value="1"/>
</dbReference>
<feature type="region of interest" description="Disordered" evidence="11">
    <location>
        <begin position="1"/>
        <end position="22"/>
    </location>
</feature>
<evidence type="ECO:0000256" key="9">
    <source>
        <dbReference type="PIRNR" id="PIRNR006171"/>
    </source>
</evidence>
<keyword evidence="5 9" id="KW-0805">Transcription regulation</keyword>
<evidence type="ECO:0000256" key="2">
    <source>
        <dbReference type="ARBA" id="ARBA00022490"/>
    </source>
</evidence>
<dbReference type="EMBL" id="SZZH01000005">
    <property type="protein sequence ID" value="TKV57289.1"/>
    <property type="molecule type" value="Genomic_DNA"/>
</dbReference>
<dbReference type="PROSITE" id="PS50110">
    <property type="entry name" value="RESPONSE_REGULATORY"/>
    <property type="match status" value="1"/>
</dbReference>
<dbReference type="InterPro" id="IPR051271">
    <property type="entry name" value="2C-system_Tx_regulators"/>
</dbReference>
<reference evidence="13 14" key="1">
    <citation type="submission" date="2019-05" db="EMBL/GenBank/DDBJ databases">
        <title>Nakamurella sp. N5BH11, whole genome shotgun sequence.</title>
        <authorList>
            <person name="Tuo L."/>
        </authorList>
    </citation>
    <scope>NUCLEOTIDE SEQUENCE [LARGE SCALE GENOMIC DNA]</scope>
    <source>
        <strain evidence="13 14">N5BH11</strain>
    </source>
</reference>
<dbReference type="InterPro" id="IPR036388">
    <property type="entry name" value="WH-like_DNA-bd_sf"/>
</dbReference>
<accession>A0A4U6QBK8</accession>
<dbReference type="Gene3D" id="1.10.10.10">
    <property type="entry name" value="Winged helix-like DNA-binding domain superfamily/Winged helix DNA-binding domain"/>
    <property type="match status" value="1"/>
</dbReference>
<dbReference type="Pfam" id="PF09339">
    <property type="entry name" value="HTH_IclR"/>
    <property type="match status" value="1"/>
</dbReference>
<dbReference type="InterPro" id="IPR024187">
    <property type="entry name" value="Sig_transdc_resp-reg_cit/mal"/>
</dbReference>
<dbReference type="PIRSF" id="PIRSF006171">
    <property type="entry name" value="RR_citrat_malat"/>
    <property type="match status" value="1"/>
</dbReference>
<keyword evidence="3 10" id="KW-0597">Phosphoprotein</keyword>
<keyword evidence="8 9" id="KW-0804">Transcription</keyword>
<dbReference type="GO" id="GO:0000156">
    <property type="term" value="F:phosphorelay response regulator activity"/>
    <property type="evidence" value="ECO:0007669"/>
    <property type="project" value="TreeGrafter"/>
</dbReference>
<dbReference type="InterPro" id="IPR011006">
    <property type="entry name" value="CheY-like_superfamily"/>
</dbReference>
<dbReference type="GO" id="GO:0005737">
    <property type="term" value="C:cytoplasm"/>
    <property type="evidence" value="ECO:0007669"/>
    <property type="project" value="UniProtKB-SubCell"/>
</dbReference>
<dbReference type="Gene3D" id="3.40.50.2300">
    <property type="match status" value="1"/>
</dbReference>
<keyword evidence="14" id="KW-1185">Reference proteome</keyword>
<evidence type="ECO:0000256" key="10">
    <source>
        <dbReference type="PROSITE-ProRule" id="PRU00169"/>
    </source>
</evidence>
<dbReference type="InterPro" id="IPR005471">
    <property type="entry name" value="Tscrpt_reg_IclR_N"/>
</dbReference>
<dbReference type="GO" id="GO:0003677">
    <property type="term" value="F:DNA binding"/>
    <property type="evidence" value="ECO:0007669"/>
    <property type="project" value="UniProtKB-KW"/>
</dbReference>
<dbReference type="PANTHER" id="PTHR45526">
    <property type="entry name" value="TRANSCRIPTIONAL REGULATORY PROTEIN DPIA"/>
    <property type="match status" value="1"/>
</dbReference>
<dbReference type="InterPro" id="IPR001789">
    <property type="entry name" value="Sig_transdc_resp-reg_receiver"/>
</dbReference>
<protein>
    <recommendedName>
        <fullName evidence="9">Transcriptional regulatory protein</fullName>
    </recommendedName>
</protein>
<evidence type="ECO:0000256" key="3">
    <source>
        <dbReference type="ARBA" id="ARBA00022553"/>
    </source>
</evidence>
<feature type="modified residue" description="4-aspartylphosphate" evidence="10">
    <location>
        <position position="77"/>
    </location>
</feature>
<proteinExistence type="predicted"/>
<dbReference type="GO" id="GO:0003700">
    <property type="term" value="F:DNA-binding transcription factor activity"/>
    <property type="evidence" value="ECO:0007669"/>
    <property type="project" value="InterPro"/>
</dbReference>
<evidence type="ECO:0000256" key="11">
    <source>
        <dbReference type="SAM" id="MobiDB-lite"/>
    </source>
</evidence>
<dbReference type="AlphaFoldDB" id="A0A4U6QBK8"/>
<evidence type="ECO:0000256" key="1">
    <source>
        <dbReference type="ARBA" id="ARBA00004496"/>
    </source>
</evidence>
<dbReference type="Proteomes" id="UP000306985">
    <property type="component" value="Unassembled WGS sequence"/>
</dbReference>
<name>A0A4U6QBK8_9ACTN</name>
<feature type="domain" description="Response regulatory" evidence="12">
    <location>
        <begin position="26"/>
        <end position="142"/>
    </location>
</feature>
<keyword evidence="7 9" id="KW-0010">Activator</keyword>
<dbReference type="PANTHER" id="PTHR45526:SF1">
    <property type="entry name" value="TRANSCRIPTIONAL REGULATORY PROTEIN DCUR-RELATED"/>
    <property type="match status" value="1"/>
</dbReference>